<proteinExistence type="predicted"/>
<dbReference type="InterPro" id="IPR007420">
    <property type="entry name" value="DUF465"/>
</dbReference>
<dbReference type="AlphaFoldDB" id="A0A1I3D0H3"/>
<name>A0A1I3D0H3_9RHOB</name>
<reference evidence="1 2" key="1">
    <citation type="submission" date="2016-10" db="EMBL/GenBank/DDBJ databases">
        <authorList>
            <person name="de Groot N.N."/>
        </authorList>
    </citation>
    <scope>NUCLEOTIDE SEQUENCE [LARGE SCALE GENOMIC DNA]</scope>
    <source>
        <strain evidence="1 2">CGMCC 1.11030</strain>
    </source>
</reference>
<dbReference type="STRING" id="1114924.SAMN05216258_102315"/>
<protein>
    <recommendedName>
        <fullName evidence="3">DUF465 domain-containing protein</fullName>
    </recommendedName>
</protein>
<accession>A0A1I3D0H3</accession>
<dbReference type="Proteomes" id="UP000199377">
    <property type="component" value="Unassembled WGS sequence"/>
</dbReference>
<evidence type="ECO:0000313" key="1">
    <source>
        <dbReference type="EMBL" id="SFH80217.1"/>
    </source>
</evidence>
<dbReference type="InterPro" id="IPR038444">
    <property type="entry name" value="DUF465_sf"/>
</dbReference>
<sequence length="57" mass="6840">MNLAGHITELRRKHETLNRMIEEEQRRPAVNDLELSRLKREKLKLKEEIVRLSPAIH</sequence>
<organism evidence="1 2">
    <name type="scientific">Albimonas pacifica</name>
    <dbReference type="NCBI Taxonomy" id="1114924"/>
    <lineage>
        <taxon>Bacteria</taxon>
        <taxon>Pseudomonadati</taxon>
        <taxon>Pseudomonadota</taxon>
        <taxon>Alphaproteobacteria</taxon>
        <taxon>Rhodobacterales</taxon>
        <taxon>Paracoccaceae</taxon>
        <taxon>Albimonas</taxon>
    </lineage>
</organism>
<dbReference type="Pfam" id="PF04325">
    <property type="entry name" value="DUF465"/>
    <property type="match status" value="1"/>
</dbReference>
<dbReference type="RefSeq" id="WP_092858264.1">
    <property type="nucleotide sequence ID" value="NZ_FOQH01000002.1"/>
</dbReference>
<evidence type="ECO:0000313" key="2">
    <source>
        <dbReference type="Proteomes" id="UP000199377"/>
    </source>
</evidence>
<dbReference type="EMBL" id="FOQH01000002">
    <property type="protein sequence ID" value="SFH80217.1"/>
    <property type="molecule type" value="Genomic_DNA"/>
</dbReference>
<gene>
    <name evidence="1" type="ORF">SAMN05216258_102315</name>
</gene>
<evidence type="ECO:0008006" key="3">
    <source>
        <dbReference type="Google" id="ProtNLM"/>
    </source>
</evidence>
<dbReference type="OrthoDB" id="7362854at2"/>
<keyword evidence="2" id="KW-1185">Reference proteome</keyword>
<dbReference type="Gene3D" id="6.10.280.50">
    <property type="match status" value="1"/>
</dbReference>